<evidence type="ECO:0000256" key="2">
    <source>
        <dbReference type="ARBA" id="ARBA00006012"/>
    </source>
</evidence>
<feature type="domain" description="ABC transporter" evidence="12">
    <location>
        <begin position="149"/>
        <end position="400"/>
    </location>
</feature>
<feature type="domain" description="ABC transporter" evidence="12">
    <location>
        <begin position="843"/>
        <end position="1085"/>
    </location>
</feature>
<feature type="transmembrane region" description="Helical" evidence="11">
    <location>
        <begin position="1324"/>
        <end position="1342"/>
    </location>
</feature>
<protein>
    <submittedName>
        <fullName evidence="13">ABC-2 type transporter-domain-containing protein</fullName>
    </submittedName>
</protein>
<feature type="coiled-coil region" evidence="9">
    <location>
        <begin position="803"/>
        <end position="830"/>
    </location>
</feature>
<dbReference type="InterPro" id="IPR003593">
    <property type="entry name" value="AAA+_ATPase"/>
</dbReference>
<dbReference type="GO" id="GO:0016020">
    <property type="term" value="C:membrane"/>
    <property type="evidence" value="ECO:0007669"/>
    <property type="project" value="UniProtKB-SubCell"/>
</dbReference>
<evidence type="ECO:0000256" key="1">
    <source>
        <dbReference type="ARBA" id="ARBA00004141"/>
    </source>
</evidence>
<dbReference type="Pfam" id="PF01061">
    <property type="entry name" value="ABC2_membrane"/>
    <property type="match status" value="2"/>
</dbReference>
<name>A0A5C5FQV8_9BASI</name>
<keyword evidence="4 11" id="KW-0812">Transmembrane</keyword>
<feature type="transmembrane region" description="Helical" evidence="11">
    <location>
        <begin position="626"/>
        <end position="645"/>
    </location>
</feature>
<dbReference type="PANTHER" id="PTHR19241">
    <property type="entry name" value="ATP-BINDING CASSETTE TRANSPORTER"/>
    <property type="match status" value="1"/>
</dbReference>
<comment type="similarity">
    <text evidence="2">Belongs to the ABC transporter superfamily. ABCG family. PDR (TC 3.A.1.205) subfamily.</text>
</comment>
<dbReference type="InterPro" id="IPR027417">
    <property type="entry name" value="P-loop_NTPase"/>
</dbReference>
<dbReference type="GO" id="GO:0016887">
    <property type="term" value="F:ATP hydrolysis activity"/>
    <property type="evidence" value="ECO:0007669"/>
    <property type="project" value="InterPro"/>
</dbReference>
<comment type="caution">
    <text evidence="13">The sequence shown here is derived from an EMBL/GenBank/DDBJ whole genome shotgun (WGS) entry which is preliminary data.</text>
</comment>
<feature type="transmembrane region" description="Helical" evidence="11">
    <location>
        <begin position="1291"/>
        <end position="1312"/>
    </location>
</feature>
<dbReference type="SMART" id="SM00382">
    <property type="entry name" value="AAA"/>
    <property type="match status" value="2"/>
</dbReference>
<sequence>MLYPPVLSTAPIAGPSSPARAADSTSDLNLTQLDIGSSTSSSAPTINGDNHAPPVDPEKAVAEFEALRRSLSRHSPYSTDPTDAEKQDPASSSFDLLAYLRSEADEADAAGLKRKALGVAWTGLQVVGNGGAKLYIPTFLDACRDWVLWPVHQVMRGFHKAVPKHLLEDFDGCLEPGEMCLVLGRPGSGCSTFLKTIANQRSGYLAVNGQVSYGGIPASLMAKRYRGEVVYSAEDDVHAATLTVAQTLGFALKLKTPGKLPPGKTKSELENEVLDVVLRMLSISHTRDTKVGSAYERGVSGGERKRVSIAEMMATRACICSFDGPTRGLDASTALDYAKAVRILTDVHQMATFVSLYQAGEGIYEQFDKVLVIDEGRQVYFGPTSEARQYMMSLGYADLPRQTSADYLTGCTDPNERKLAKGRSEADVPSTSEALEAAFKRSEIHQRMIAERDAYLAESERDEKARREFEEAVEADKRRGVRHKSVYTASFGAQVWALAVRQLQLRLQNRADLIFLNLSSIVIALIIGSTFYQLPETAAGAFRRGGAIFLGVIFNGFQAFTELPSQMQGRPIVWKHKSWALYRPAATTLAATLADLPINCLSIFLFSVVLYWMIGLTASAGAFFSYYLIVLTTFLASSAWFRLFGTLCRNYDQANRYVSAIITFFELYSGYLIPLFAQKRWLFWISYLSPFQYGYAATMANEFKRLSLVCEGSYVFPNSLNGLLSQYPSSLGPNQVCTLPGATPGTDVIPGSAYLSAAYGYQVSEQWRNWGILVAFFVGVSAIQAALAEVVPDGNSAPRIDVFAHEDKERKELNERLQAKKEAYRKGEVEQDLSGLIQTRKTFTWEDLTYDVPVAGGNRQLLAHVFGYVKPGEITALMGASGAGKTTLLDVLADRKTVGVIGGSRLIDGRPCGREFQRGTAYVEQQDVHEHTATVREAFRFSAYLRQSADVSKADKDAYVEEVIQLLELEDKADAMIGEVGHGLDVEARKRVTIGVELSAKPQLLLFLDEPTSGLDGQSAYNIVRFLRKLAAAGQAILCTVHQPNALLFENFDRLLLLKRGGRTVYFGDIGKDSHVLRSYLAKNGAECPADANPAEFMLEAVGAGSSKQIGAKDWADIWLDSDELAAVKREIEHIKEEGLATPEDLDPSLHLEYATSFVYQLKTVSQRTLLAFYRSVDYSWTRFFNHMALSLTIGLTYLQLGNSQQDAQYRLFALFYLVTLPAILIAQVEPLFIHNRATFVRESSSKMYSPVVFGLTQLIGEMPYSVICAVAFFLLFYYPIGLDSSSDRAGYHFAFVLLLEIYSVTLGQAFAALSPTEYIAEQMVPGALLIFVTFCGVTVRYDELLGFWKWMYRVNPFTYVVEGTMTNEMHGLTIECTPRELRVFNPPAEQTCAEWAGAFIDASTGYLTNPTATSACEYCQYANGDEFASTYGWDFANRGRDIGIFVVFVLFNCAVTVAASKWLRYSKR</sequence>
<dbReference type="CDD" id="cd03232">
    <property type="entry name" value="ABCG_PDR_domain2"/>
    <property type="match status" value="1"/>
</dbReference>
<dbReference type="InterPro" id="IPR017871">
    <property type="entry name" value="ABC_transporter-like_CS"/>
</dbReference>
<feature type="transmembrane region" description="Helical" evidence="11">
    <location>
        <begin position="1184"/>
        <end position="1201"/>
    </location>
</feature>
<dbReference type="PROSITE" id="PS00211">
    <property type="entry name" value="ABC_TRANSPORTER_1"/>
    <property type="match status" value="1"/>
</dbReference>
<evidence type="ECO:0000256" key="6">
    <source>
        <dbReference type="ARBA" id="ARBA00022840"/>
    </source>
</evidence>
<dbReference type="OrthoDB" id="245989at2759"/>
<keyword evidence="9" id="KW-0175">Coiled coil</keyword>
<dbReference type="InterPro" id="IPR029481">
    <property type="entry name" value="ABC_trans_N"/>
</dbReference>
<dbReference type="InterPro" id="IPR013525">
    <property type="entry name" value="ABC2_TM"/>
</dbReference>
<feature type="transmembrane region" description="Helical" evidence="11">
    <location>
        <begin position="1253"/>
        <end position="1279"/>
    </location>
</feature>
<dbReference type="Pfam" id="PF14510">
    <property type="entry name" value="ABC_trans_N"/>
    <property type="match status" value="1"/>
</dbReference>
<keyword evidence="6" id="KW-0067">ATP-binding</keyword>
<dbReference type="Pfam" id="PF19055">
    <property type="entry name" value="ABC2_membrane_7"/>
    <property type="match status" value="1"/>
</dbReference>
<feature type="compositionally biased region" description="Polar residues" evidence="10">
    <location>
        <begin position="23"/>
        <end position="48"/>
    </location>
</feature>
<dbReference type="InterPro" id="IPR010929">
    <property type="entry name" value="PDR_CDR_ABC"/>
</dbReference>
<evidence type="ECO:0000256" key="5">
    <source>
        <dbReference type="ARBA" id="ARBA00022741"/>
    </source>
</evidence>
<dbReference type="FunFam" id="3.40.50.300:FF:000054">
    <property type="entry name" value="ABC multidrug transporter atrF"/>
    <property type="match status" value="1"/>
</dbReference>
<feature type="transmembrane region" description="Helical" evidence="11">
    <location>
        <begin position="513"/>
        <end position="534"/>
    </location>
</feature>
<comment type="subcellular location">
    <subcellularLocation>
        <location evidence="1">Membrane</location>
        <topology evidence="1">Multi-pass membrane protein</topology>
    </subcellularLocation>
</comment>
<evidence type="ECO:0000313" key="13">
    <source>
        <dbReference type="EMBL" id="TNY18191.1"/>
    </source>
</evidence>
<keyword evidence="5" id="KW-0547">Nucleotide-binding</keyword>
<dbReference type="EMBL" id="SOZI01000151">
    <property type="protein sequence ID" value="TNY18191.1"/>
    <property type="molecule type" value="Genomic_DNA"/>
</dbReference>
<feature type="region of interest" description="Disordered" evidence="10">
    <location>
        <begin position="71"/>
        <end position="90"/>
    </location>
</feature>
<keyword evidence="8 11" id="KW-0472">Membrane</keyword>
<evidence type="ECO:0000256" key="7">
    <source>
        <dbReference type="ARBA" id="ARBA00022989"/>
    </source>
</evidence>
<keyword evidence="3" id="KW-0813">Transport</keyword>
<dbReference type="GO" id="GO:0005524">
    <property type="term" value="F:ATP binding"/>
    <property type="evidence" value="ECO:0007669"/>
    <property type="project" value="UniProtKB-KW"/>
</dbReference>
<evidence type="ECO:0000256" key="11">
    <source>
        <dbReference type="SAM" id="Phobius"/>
    </source>
</evidence>
<evidence type="ECO:0000256" key="3">
    <source>
        <dbReference type="ARBA" id="ARBA00022448"/>
    </source>
</evidence>
<dbReference type="InterPro" id="IPR003439">
    <property type="entry name" value="ABC_transporter-like_ATP-bd"/>
</dbReference>
<evidence type="ECO:0000259" key="12">
    <source>
        <dbReference type="PROSITE" id="PS50893"/>
    </source>
</evidence>
<dbReference type="PROSITE" id="PS50893">
    <property type="entry name" value="ABC_TRANSPORTER_2"/>
    <property type="match status" value="2"/>
</dbReference>
<feature type="transmembrane region" description="Helical" evidence="11">
    <location>
        <begin position="1213"/>
        <end position="1233"/>
    </location>
</feature>
<dbReference type="InterPro" id="IPR043926">
    <property type="entry name" value="ABCG_dom"/>
</dbReference>
<dbReference type="InterPro" id="IPR034003">
    <property type="entry name" value="ABCG_PDR_2"/>
</dbReference>
<feature type="transmembrane region" description="Helical" evidence="11">
    <location>
        <begin position="657"/>
        <end position="677"/>
    </location>
</feature>
<evidence type="ECO:0000256" key="4">
    <source>
        <dbReference type="ARBA" id="ARBA00022692"/>
    </source>
</evidence>
<proteinExistence type="inferred from homology"/>
<reference evidence="13 14" key="1">
    <citation type="submission" date="2019-03" db="EMBL/GenBank/DDBJ databases">
        <title>Rhodosporidium diobovatum UCD-FST 08-225 genome sequencing, assembly, and annotation.</title>
        <authorList>
            <person name="Fakankun I.U."/>
            <person name="Fristensky B."/>
            <person name="Levin D.B."/>
        </authorList>
    </citation>
    <scope>NUCLEOTIDE SEQUENCE [LARGE SCALE GENOMIC DNA]</scope>
    <source>
        <strain evidence="13 14">UCD-FST 08-225</strain>
    </source>
</reference>
<dbReference type="CDD" id="cd03233">
    <property type="entry name" value="ABCG_PDR_domain1"/>
    <property type="match status" value="1"/>
</dbReference>
<dbReference type="GO" id="GO:0140359">
    <property type="term" value="F:ABC-type transporter activity"/>
    <property type="evidence" value="ECO:0007669"/>
    <property type="project" value="InterPro"/>
</dbReference>
<feature type="transmembrane region" description="Helical" evidence="11">
    <location>
        <begin position="1443"/>
        <end position="1464"/>
    </location>
</feature>
<dbReference type="Pfam" id="PF06422">
    <property type="entry name" value="PDR_CDR"/>
    <property type="match status" value="1"/>
</dbReference>
<dbReference type="Proteomes" id="UP000311382">
    <property type="component" value="Unassembled WGS sequence"/>
</dbReference>
<dbReference type="InterPro" id="IPR034001">
    <property type="entry name" value="ABCG_PDR_1"/>
</dbReference>
<keyword evidence="14" id="KW-1185">Reference proteome</keyword>
<dbReference type="STRING" id="5288.A0A5C5FQV8"/>
<organism evidence="13 14">
    <name type="scientific">Rhodotorula diobovata</name>
    <dbReference type="NCBI Taxonomy" id="5288"/>
    <lineage>
        <taxon>Eukaryota</taxon>
        <taxon>Fungi</taxon>
        <taxon>Dikarya</taxon>
        <taxon>Basidiomycota</taxon>
        <taxon>Pucciniomycotina</taxon>
        <taxon>Microbotryomycetes</taxon>
        <taxon>Sporidiobolales</taxon>
        <taxon>Sporidiobolaceae</taxon>
        <taxon>Rhodotorula</taxon>
    </lineage>
</organism>
<feature type="region of interest" description="Disordered" evidence="10">
    <location>
        <begin position="1"/>
        <end position="56"/>
    </location>
</feature>
<gene>
    <name evidence="13" type="ORF">DMC30DRAFT_427715</name>
</gene>
<feature type="transmembrane region" description="Helical" evidence="11">
    <location>
        <begin position="585"/>
        <end position="614"/>
    </location>
</feature>
<keyword evidence="7 11" id="KW-1133">Transmembrane helix</keyword>
<dbReference type="Gene3D" id="3.40.50.300">
    <property type="entry name" value="P-loop containing nucleotide triphosphate hydrolases"/>
    <property type="match status" value="2"/>
</dbReference>
<accession>A0A5C5FQV8</accession>
<dbReference type="Pfam" id="PF00005">
    <property type="entry name" value="ABC_tran"/>
    <property type="match status" value="2"/>
</dbReference>
<evidence type="ECO:0000256" key="10">
    <source>
        <dbReference type="SAM" id="MobiDB-lite"/>
    </source>
</evidence>
<evidence type="ECO:0000256" key="9">
    <source>
        <dbReference type="SAM" id="Coils"/>
    </source>
</evidence>
<evidence type="ECO:0000313" key="14">
    <source>
        <dbReference type="Proteomes" id="UP000311382"/>
    </source>
</evidence>
<dbReference type="SUPFAM" id="SSF52540">
    <property type="entry name" value="P-loop containing nucleoside triphosphate hydrolases"/>
    <property type="match status" value="2"/>
</dbReference>
<evidence type="ECO:0000256" key="8">
    <source>
        <dbReference type="ARBA" id="ARBA00023136"/>
    </source>
</evidence>